<dbReference type="EMBL" id="JADBEB010000001">
    <property type="protein sequence ID" value="MBE1486578.1"/>
    <property type="molecule type" value="Genomic_DNA"/>
</dbReference>
<organism evidence="7 8">
    <name type="scientific">Plantactinospora soyae</name>
    <dbReference type="NCBI Taxonomy" id="1544732"/>
    <lineage>
        <taxon>Bacteria</taxon>
        <taxon>Bacillati</taxon>
        <taxon>Actinomycetota</taxon>
        <taxon>Actinomycetes</taxon>
        <taxon>Micromonosporales</taxon>
        <taxon>Micromonosporaceae</taxon>
        <taxon>Plantactinospora</taxon>
    </lineage>
</organism>
<evidence type="ECO:0000256" key="4">
    <source>
        <dbReference type="ARBA" id="ARBA00023163"/>
    </source>
</evidence>
<dbReference type="Gene3D" id="1.10.10.10">
    <property type="entry name" value="Winged helix-like DNA-binding domain superfamily/Winged helix DNA-binding domain"/>
    <property type="match status" value="1"/>
</dbReference>
<keyword evidence="4" id="KW-0804">Transcription</keyword>
<dbReference type="Pfam" id="PF00486">
    <property type="entry name" value="Trans_reg_C"/>
    <property type="match status" value="1"/>
</dbReference>
<dbReference type="PROSITE" id="PS51755">
    <property type="entry name" value="OMPR_PHOB"/>
    <property type="match status" value="1"/>
</dbReference>
<dbReference type="InterPro" id="IPR019734">
    <property type="entry name" value="TPR_rpt"/>
</dbReference>
<evidence type="ECO:0000256" key="5">
    <source>
        <dbReference type="PROSITE-ProRule" id="PRU01091"/>
    </source>
</evidence>
<dbReference type="Proteomes" id="UP000649753">
    <property type="component" value="Unassembled WGS sequence"/>
</dbReference>
<dbReference type="SMART" id="SM01043">
    <property type="entry name" value="BTAD"/>
    <property type="match status" value="1"/>
</dbReference>
<evidence type="ECO:0000256" key="3">
    <source>
        <dbReference type="ARBA" id="ARBA00023125"/>
    </source>
</evidence>
<evidence type="ECO:0000313" key="7">
    <source>
        <dbReference type="EMBL" id="MBE1486578.1"/>
    </source>
</evidence>
<dbReference type="SMART" id="SM00862">
    <property type="entry name" value="Trans_reg_C"/>
    <property type="match status" value="1"/>
</dbReference>
<dbReference type="InterPro" id="IPR011990">
    <property type="entry name" value="TPR-like_helical_dom_sf"/>
</dbReference>
<evidence type="ECO:0000256" key="1">
    <source>
        <dbReference type="ARBA" id="ARBA00005820"/>
    </source>
</evidence>
<dbReference type="GO" id="GO:0043531">
    <property type="term" value="F:ADP binding"/>
    <property type="evidence" value="ECO:0007669"/>
    <property type="project" value="InterPro"/>
</dbReference>
<reference evidence="7" key="1">
    <citation type="submission" date="2020-10" db="EMBL/GenBank/DDBJ databases">
        <title>Sequencing the genomes of 1000 actinobacteria strains.</title>
        <authorList>
            <person name="Klenk H.-P."/>
        </authorList>
    </citation>
    <scope>NUCLEOTIDE SEQUENCE</scope>
    <source>
        <strain evidence="7">DSM 46832</strain>
    </source>
</reference>
<comment type="caution">
    <text evidence="7">The sequence shown here is derived from an EMBL/GenBank/DDBJ whole genome shotgun (WGS) entry which is preliminary data.</text>
</comment>
<dbReference type="SUPFAM" id="SSF48452">
    <property type="entry name" value="TPR-like"/>
    <property type="match status" value="3"/>
</dbReference>
<dbReference type="SUPFAM" id="SSF52540">
    <property type="entry name" value="P-loop containing nucleoside triphosphate hydrolases"/>
    <property type="match status" value="1"/>
</dbReference>
<dbReference type="GO" id="GO:0006355">
    <property type="term" value="P:regulation of DNA-templated transcription"/>
    <property type="evidence" value="ECO:0007669"/>
    <property type="project" value="InterPro"/>
</dbReference>
<dbReference type="InterPro" id="IPR016032">
    <property type="entry name" value="Sig_transdc_resp-reg_C-effctor"/>
</dbReference>
<evidence type="ECO:0000313" key="8">
    <source>
        <dbReference type="Proteomes" id="UP000649753"/>
    </source>
</evidence>
<dbReference type="RefSeq" id="WP_192766577.1">
    <property type="nucleotide sequence ID" value="NZ_JADBEB010000001.1"/>
</dbReference>
<protein>
    <submittedName>
        <fullName evidence="7">DNA-binding SARP family transcriptional activator/tetratricopeptide (TPR) repeat protein</fullName>
    </submittedName>
</protein>
<dbReference type="Gene3D" id="1.25.40.10">
    <property type="entry name" value="Tetratricopeptide repeat domain"/>
    <property type="match status" value="3"/>
</dbReference>
<feature type="DNA-binding region" description="OmpR/PhoB-type" evidence="5">
    <location>
        <begin position="1"/>
        <end position="92"/>
    </location>
</feature>
<dbReference type="SMART" id="SM00028">
    <property type="entry name" value="TPR"/>
    <property type="match status" value="7"/>
</dbReference>
<dbReference type="AlphaFoldDB" id="A0A927M728"/>
<dbReference type="PANTHER" id="PTHR35807">
    <property type="entry name" value="TRANSCRIPTIONAL REGULATOR REDD-RELATED"/>
    <property type="match status" value="1"/>
</dbReference>
<dbReference type="Pfam" id="PF03704">
    <property type="entry name" value="BTAD"/>
    <property type="match status" value="1"/>
</dbReference>
<feature type="domain" description="OmpR/PhoB-type" evidence="6">
    <location>
        <begin position="1"/>
        <end position="92"/>
    </location>
</feature>
<name>A0A927M728_9ACTN</name>
<accession>A0A927M728</accession>
<dbReference type="InterPro" id="IPR027417">
    <property type="entry name" value="P-loop_NTPase"/>
</dbReference>
<dbReference type="Pfam" id="PF13424">
    <property type="entry name" value="TPR_12"/>
    <property type="match status" value="2"/>
</dbReference>
<dbReference type="InterPro" id="IPR005158">
    <property type="entry name" value="BTAD"/>
</dbReference>
<sequence>MRFGILGPLQVGGGESTVTAGRDRVVLAVLLLHARRVVPVDELVDAVWDSDPPATARGQLQTCVSRLRRLLAAAGVPGETIVTGPAGYRVVLESDDLDVQLFERLVIRARAAVAEQNWPDARAEYQAALALWRGPALAGISGTAVRRAAASLDEQHMLALEDSFEVELRLGRAGDVVAELTDLVDRHPLRERLRGQLMLALADSGRRAEALTVFRSGREILAGELGIEPGAALAEIQRRVLAGEVGSVGVNLSIRPPVRCLPRAIEDFTGRLETVTRLRKEIEDIGPDFSAVYVIDGMPGSGKTALAVHLATVLGNEYPDAHLFVDLHGHSLHSPLPPATAVGALLRQLGVPGERLPSDLADRLALWRTELAGRRALLVLDNAASAAQVGPLLPAAAGCLTVVTSRRRLMGLDGVRAQSLTVLEPAEAIDLLARIVGVERVRAEPTAAAEVVRRCGYLPLAIRLAGARLAHRSRWRVADLAQRLGDADRPVLAEFAVEHRNLADAFALSHAQLPEPVQRTFRLLGLHPGEEFDEYAVAALTELPMTVAQEHLDELVDAHLVDEVGAGRFRFHDLIREYAAELVTVVGGEPERRRALQALLDFYLHAAASVSQAFEPTGNLRVAIPGEPARPDLVEAAAGGGRDWLEGERRNMVALVRTAVEQGLHRYAWQLARANWRSLFVGGHLDELIQTHTDGLRAAEALGDDFGIATIQNYLASAYFRLGEFQRSADALRVVIALWERLGDLPGQSVATVNLGLPLMMLGRVREAVECLEHGMSLARRIEEWHSMPTVLVNLGTGYLQLGRYPEALRVLRNRLFMARQWGRIILVADTMGALGAVYNRLGRYDLALRRMYLALRLQRLRGNPYAIADLLNEIGYAERACGRPDVAVDLHRQALTTMRDAGDRGGECAARNHLGRALLDLGDTSAALELHRQALVGATRIQHLFEQARALDGLASCLRTTDPAASRSYWTRALALLIQIESPDQHAVRQRLAELD</sequence>
<dbReference type="PANTHER" id="PTHR35807:SF1">
    <property type="entry name" value="TRANSCRIPTIONAL REGULATOR REDD"/>
    <property type="match status" value="1"/>
</dbReference>
<dbReference type="Pfam" id="PF13374">
    <property type="entry name" value="TPR_10"/>
    <property type="match status" value="1"/>
</dbReference>
<keyword evidence="3 5" id="KW-0238">DNA-binding</keyword>
<comment type="similarity">
    <text evidence="1">Belongs to the AfsR/DnrI/RedD regulatory family.</text>
</comment>
<evidence type="ECO:0000259" key="6">
    <source>
        <dbReference type="PROSITE" id="PS51755"/>
    </source>
</evidence>
<dbReference type="Gene3D" id="3.40.50.300">
    <property type="entry name" value="P-loop containing nucleotide triphosphate hydrolases"/>
    <property type="match status" value="1"/>
</dbReference>
<dbReference type="PRINTS" id="PR00364">
    <property type="entry name" value="DISEASERSIST"/>
</dbReference>
<keyword evidence="2" id="KW-0805">Transcription regulation</keyword>
<gene>
    <name evidence="7" type="ORF">H4W31_002216</name>
</gene>
<dbReference type="SUPFAM" id="SSF46894">
    <property type="entry name" value="C-terminal effector domain of the bipartite response regulators"/>
    <property type="match status" value="1"/>
</dbReference>
<dbReference type="GO" id="GO:0000160">
    <property type="term" value="P:phosphorelay signal transduction system"/>
    <property type="evidence" value="ECO:0007669"/>
    <property type="project" value="InterPro"/>
</dbReference>
<dbReference type="GO" id="GO:0003677">
    <property type="term" value="F:DNA binding"/>
    <property type="evidence" value="ECO:0007669"/>
    <property type="project" value="UniProtKB-UniRule"/>
</dbReference>
<dbReference type="InterPro" id="IPR036388">
    <property type="entry name" value="WH-like_DNA-bd_sf"/>
</dbReference>
<proteinExistence type="inferred from homology"/>
<keyword evidence="8" id="KW-1185">Reference proteome</keyword>
<dbReference type="Gene3D" id="1.10.8.430">
    <property type="entry name" value="Helical domain of apoptotic protease-activating factors"/>
    <property type="match status" value="1"/>
</dbReference>
<dbReference type="InterPro" id="IPR042197">
    <property type="entry name" value="Apaf_helical"/>
</dbReference>
<evidence type="ECO:0000256" key="2">
    <source>
        <dbReference type="ARBA" id="ARBA00023015"/>
    </source>
</evidence>
<dbReference type="CDD" id="cd15831">
    <property type="entry name" value="BTAD"/>
    <property type="match status" value="1"/>
</dbReference>
<dbReference type="InterPro" id="IPR051677">
    <property type="entry name" value="AfsR-DnrI-RedD_regulator"/>
</dbReference>
<dbReference type="InterPro" id="IPR001867">
    <property type="entry name" value="OmpR/PhoB-type_DNA-bd"/>
</dbReference>